<organism evidence="5 6">
    <name type="scientific">Bauldia litoralis</name>
    <dbReference type="NCBI Taxonomy" id="665467"/>
    <lineage>
        <taxon>Bacteria</taxon>
        <taxon>Pseudomonadati</taxon>
        <taxon>Pseudomonadota</taxon>
        <taxon>Alphaproteobacteria</taxon>
        <taxon>Hyphomicrobiales</taxon>
        <taxon>Kaistiaceae</taxon>
        <taxon>Bauldia</taxon>
    </lineage>
</organism>
<evidence type="ECO:0000256" key="3">
    <source>
        <dbReference type="ARBA" id="ARBA00023163"/>
    </source>
</evidence>
<evidence type="ECO:0000259" key="4">
    <source>
        <dbReference type="PROSITE" id="PS50932"/>
    </source>
</evidence>
<keyword evidence="2" id="KW-0238">DNA-binding</keyword>
<dbReference type="SMART" id="SM00354">
    <property type="entry name" value="HTH_LACI"/>
    <property type="match status" value="1"/>
</dbReference>
<dbReference type="STRING" id="665467.SAMN02982931_03948"/>
<dbReference type="GO" id="GO:0000976">
    <property type="term" value="F:transcription cis-regulatory region binding"/>
    <property type="evidence" value="ECO:0007669"/>
    <property type="project" value="TreeGrafter"/>
</dbReference>
<dbReference type="PROSITE" id="PS50932">
    <property type="entry name" value="HTH_LACI_2"/>
    <property type="match status" value="1"/>
</dbReference>
<sequence>MTRPVRLKDVAKAAGVSQGTASNVFNRPGLVRPAVRERVLETARSLDYSGPDPRGRLLRAGTANAIGVVTHTAVAAAMTHPKFQSFIQGIAEVCDARQAAFVIVPGVDRQAADRSLGTALVDGFILHNPRHVDSLIAISKRRNLPLVGVDMEAPAGISAINLDNRDGARQAVRHLVELGHRKVAILALRDPEANDTGPQHHPAGETARRLTTSFIDARERYEGIAEALGEAGLSIDDAPIVEGCPEGPEVRAAARLMLDNLAGATAVIAMADTLAVGVLDEALRRGIAVPADLSVIGFDDLSIAATSLPKLTTIAQSTRAKGKAAAELILDPPAHPVRRIMPVDLIVRQSTAPPPSR</sequence>
<feature type="domain" description="HTH lacI-type" evidence="4">
    <location>
        <begin position="5"/>
        <end position="60"/>
    </location>
</feature>
<dbReference type="InterPro" id="IPR000843">
    <property type="entry name" value="HTH_LacI"/>
</dbReference>
<dbReference type="SUPFAM" id="SSF47413">
    <property type="entry name" value="lambda repressor-like DNA-binding domains"/>
    <property type="match status" value="1"/>
</dbReference>
<dbReference type="PANTHER" id="PTHR30146:SF138">
    <property type="entry name" value="TRANSCRIPTIONAL REGULATORY PROTEIN"/>
    <property type="match status" value="1"/>
</dbReference>
<dbReference type="InterPro" id="IPR046335">
    <property type="entry name" value="LacI/GalR-like_sensor"/>
</dbReference>
<dbReference type="InterPro" id="IPR028082">
    <property type="entry name" value="Peripla_BP_I"/>
</dbReference>
<name>A0A1G6E0N3_9HYPH</name>
<dbReference type="CDD" id="cd01392">
    <property type="entry name" value="HTH_LacI"/>
    <property type="match status" value="1"/>
</dbReference>
<dbReference type="RefSeq" id="WP_090879144.1">
    <property type="nucleotide sequence ID" value="NZ_FMXQ01000009.1"/>
</dbReference>
<dbReference type="SUPFAM" id="SSF53822">
    <property type="entry name" value="Periplasmic binding protein-like I"/>
    <property type="match status" value="1"/>
</dbReference>
<dbReference type="InterPro" id="IPR010982">
    <property type="entry name" value="Lambda_DNA-bd_dom_sf"/>
</dbReference>
<dbReference type="Pfam" id="PF00356">
    <property type="entry name" value="LacI"/>
    <property type="match status" value="1"/>
</dbReference>
<evidence type="ECO:0000313" key="5">
    <source>
        <dbReference type="EMBL" id="SDB50565.1"/>
    </source>
</evidence>
<dbReference type="AlphaFoldDB" id="A0A1G6E0N3"/>
<dbReference type="Pfam" id="PF13377">
    <property type="entry name" value="Peripla_BP_3"/>
    <property type="match status" value="1"/>
</dbReference>
<dbReference type="Gene3D" id="1.10.260.40">
    <property type="entry name" value="lambda repressor-like DNA-binding domains"/>
    <property type="match status" value="1"/>
</dbReference>
<accession>A0A1G6E0N3</accession>
<keyword evidence="3" id="KW-0804">Transcription</keyword>
<protein>
    <submittedName>
        <fullName evidence="5">Transcriptional regulator, LacI family</fullName>
    </submittedName>
</protein>
<keyword evidence="1" id="KW-0805">Transcription regulation</keyword>
<keyword evidence="6" id="KW-1185">Reference proteome</keyword>
<evidence type="ECO:0000313" key="6">
    <source>
        <dbReference type="Proteomes" id="UP000199071"/>
    </source>
</evidence>
<evidence type="ECO:0000256" key="2">
    <source>
        <dbReference type="ARBA" id="ARBA00023125"/>
    </source>
</evidence>
<dbReference type="PANTHER" id="PTHR30146">
    <property type="entry name" value="LACI-RELATED TRANSCRIPTIONAL REPRESSOR"/>
    <property type="match status" value="1"/>
</dbReference>
<dbReference type="CDD" id="cd06279">
    <property type="entry name" value="PBP1_LacI-like"/>
    <property type="match status" value="1"/>
</dbReference>
<gene>
    <name evidence="5" type="ORF">SAMN02982931_03948</name>
</gene>
<dbReference type="Gene3D" id="3.40.50.2300">
    <property type="match status" value="2"/>
</dbReference>
<dbReference type="OrthoDB" id="5171752at2"/>
<dbReference type="Proteomes" id="UP000199071">
    <property type="component" value="Unassembled WGS sequence"/>
</dbReference>
<dbReference type="EMBL" id="FMXQ01000009">
    <property type="protein sequence ID" value="SDB50565.1"/>
    <property type="molecule type" value="Genomic_DNA"/>
</dbReference>
<reference evidence="5 6" key="1">
    <citation type="submission" date="2016-10" db="EMBL/GenBank/DDBJ databases">
        <authorList>
            <person name="de Groot N.N."/>
        </authorList>
    </citation>
    <scope>NUCLEOTIDE SEQUENCE [LARGE SCALE GENOMIC DNA]</scope>
    <source>
        <strain evidence="5 6">ATCC 35022</strain>
    </source>
</reference>
<proteinExistence type="predicted"/>
<dbReference type="GO" id="GO:0003700">
    <property type="term" value="F:DNA-binding transcription factor activity"/>
    <property type="evidence" value="ECO:0007669"/>
    <property type="project" value="TreeGrafter"/>
</dbReference>
<evidence type="ECO:0000256" key="1">
    <source>
        <dbReference type="ARBA" id="ARBA00023015"/>
    </source>
</evidence>